<protein>
    <submittedName>
        <fullName evidence="2">Uncharacterized protein</fullName>
    </submittedName>
</protein>
<dbReference type="Gene3D" id="3.80.10.10">
    <property type="entry name" value="Ribonuclease Inhibitor"/>
    <property type="match status" value="1"/>
</dbReference>
<dbReference type="PANTHER" id="PTHR24110">
    <property type="entry name" value="CENTROSOMAL PROTEIN OF 78 KDA"/>
    <property type="match status" value="1"/>
</dbReference>
<evidence type="ECO:0000256" key="1">
    <source>
        <dbReference type="SAM" id="MobiDB-lite"/>
    </source>
</evidence>
<keyword evidence="3" id="KW-1185">Reference proteome</keyword>
<dbReference type="SUPFAM" id="SSF52047">
    <property type="entry name" value="RNI-like"/>
    <property type="match status" value="1"/>
</dbReference>
<organism evidence="2 3">
    <name type="scientific">Stentor coeruleus</name>
    <dbReference type="NCBI Taxonomy" id="5963"/>
    <lineage>
        <taxon>Eukaryota</taxon>
        <taxon>Sar</taxon>
        <taxon>Alveolata</taxon>
        <taxon>Ciliophora</taxon>
        <taxon>Postciliodesmatophora</taxon>
        <taxon>Heterotrichea</taxon>
        <taxon>Heterotrichida</taxon>
        <taxon>Stentoridae</taxon>
        <taxon>Stentor</taxon>
    </lineage>
</organism>
<accession>A0A1R2B1Q7</accession>
<evidence type="ECO:0000313" key="3">
    <source>
        <dbReference type="Proteomes" id="UP000187209"/>
    </source>
</evidence>
<sequence>MKTVRQDIKLQKPRSASTAPKTSRDIYKNICKKLRAPMNPGILESLITNEIEVCFDDITSEQLPSFQSVLKSIRLKSIKLWSNSYETNEFTKLGIRKTKSRTESKVNTESLAIMSIQFSSISESIEKSRILKELGLYGIILTVKTWGRLSSSLESSQITTLSFQKCEISEKELDAIFQPIGSMTKLTYLDLSNNNLIGNCGYLIGRIISKQGERRDTNKWENELRGSIADFPTGLCEIYISNNHIGDYGWEKIISALVSDNWLMLIEAQNIDLTMSSYKNTIAAIDSNKSILVLDLRGNNNFDLGFRKILDVVFENFKYADRNNPNNEKYINLFQKVCNGENIPKVCEIKAVTKAKMKNTTGNMLVRNTDSKGFDRKNNSMNDFKISQECEVIKEENAKLRKKIKKGGKKKKRLVSTQNILRFAD</sequence>
<gene>
    <name evidence="2" type="ORF">SteCoe_31236</name>
</gene>
<dbReference type="InterPro" id="IPR001611">
    <property type="entry name" value="Leu-rich_rpt"/>
</dbReference>
<feature type="region of interest" description="Disordered" evidence="1">
    <location>
        <begin position="1"/>
        <end position="22"/>
    </location>
</feature>
<dbReference type="Proteomes" id="UP000187209">
    <property type="component" value="Unassembled WGS sequence"/>
</dbReference>
<name>A0A1R2B1Q7_9CILI</name>
<dbReference type="Pfam" id="PF00560">
    <property type="entry name" value="LRR_1"/>
    <property type="match status" value="1"/>
</dbReference>
<dbReference type="InterPro" id="IPR032675">
    <property type="entry name" value="LRR_dom_sf"/>
</dbReference>
<dbReference type="AlphaFoldDB" id="A0A1R2B1Q7"/>
<dbReference type="PANTHER" id="PTHR24110:SF3">
    <property type="entry name" value="CENTROSOMAL PROTEIN OF 78 KDA"/>
    <property type="match status" value="1"/>
</dbReference>
<evidence type="ECO:0000313" key="2">
    <source>
        <dbReference type="EMBL" id="OMJ70708.1"/>
    </source>
</evidence>
<dbReference type="EMBL" id="MPUH01001060">
    <property type="protein sequence ID" value="OMJ70708.1"/>
    <property type="molecule type" value="Genomic_DNA"/>
</dbReference>
<comment type="caution">
    <text evidence="2">The sequence shown here is derived from an EMBL/GenBank/DDBJ whole genome shotgun (WGS) entry which is preliminary data.</text>
</comment>
<feature type="compositionally biased region" description="Basic and acidic residues" evidence="1">
    <location>
        <begin position="1"/>
        <end position="10"/>
    </location>
</feature>
<dbReference type="OrthoDB" id="78308at2759"/>
<reference evidence="2 3" key="1">
    <citation type="submission" date="2016-11" db="EMBL/GenBank/DDBJ databases">
        <title>The macronuclear genome of Stentor coeruleus: a giant cell with tiny introns.</title>
        <authorList>
            <person name="Slabodnick M."/>
            <person name="Ruby J.G."/>
            <person name="Reiff S.B."/>
            <person name="Swart E.C."/>
            <person name="Gosai S."/>
            <person name="Prabakaran S."/>
            <person name="Witkowska E."/>
            <person name="Larue G.E."/>
            <person name="Fisher S."/>
            <person name="Freeman R.M."/>
            <person name="Gunawardena J."/>
            <person name="Chu W."/>
            <person name="Stover N.A."/>
            <person name="Gregory B.D."/>
            <person name="Nowacki M."/>
            <person name="Derisi J."/>
            <person name="Roy S.W."/>
            <person name="Marshall W.F."/>
            <person name="Sood P."/>
        </authorList>
    </citation>
    <scope>NUCLEOTIDE SEQUENCE [LARGE SCALE GENOMIC DNA]</scope>
    <source>
        <strain evidence="2">WM001</strain>
    </source>
</reference>
<proteinExistence type="predicted"/>